<evidence type="ECO:0000313" key="2">
    <source>
        <dbReference type="EMBL" id="SIQ37813.1"/>
    </source>
</evidence>
<gene>
    <name evidence="2" type="ORF">SAMN05421578_101494</name>
</gene>
<accession>A0ABY1JLB5</accession>
<organism evidence="2 3">
    <name type="scientific">Paenibacillus macquariensis</name>
    <dbReference type="NCBI Taxonomy" id="948756"/>
    <lineage>
        <taxon>Bacteria</taxon>
        <taxon>Bacillati</taxon>
        <taxon>Bacillota</taxon>
        <taxon>Bacilli</taxon>
        <taxon>Bacillales</taxon>
        <taxon>Paenibacillaceae</taxon>
        <taxon>Paenibacillus</taxon>
    </lineage>
</organism>
<proteinExistence type="predicted"/>
<dbReference type="EMBL" id="FTNK01000001">
    <property type="protein sequence ID" value="SIQ37813.1"/>
    <property type="molecule type" value="Genomic_DNA"/>
</dbReference>
<evidence type="ECO:0000256" key="1">
    <source>
        <dbReference type="SAM" id="SignalP"/>
    </source>
</evidence>
<feature type="chain" id="PRO_5046681439" evidence="1">
    <location>
        <begin position="25"/>
        <end position="64"/>
    </location>
</feature>
<dbReference type="PROSITE" id="PS51257">
    <property type="entry name" value="PROKAR_LIPOPROTEIN"/>
    <property type="match status" value="1"/>
</dbReference>
<protein>
    <submittedName>
        <fullName evidence="2">Uncharacterized protein</fullName>
    </submittedName>
</protein>
<dbReference type="Proteomes" id="UP000186666">
    <property type="component" value="Unassembled WGS sequence"/>
</dbReference>
<name>A0ABY1JLB5_9BACL</name>
<keyword evidence="1" id="KW-0732">Signal</keyword>
<evidence type="ECO:0000313" key="3">
    <source>
        <dbReference type="Proteomes" id="UP000186666"/>
    </source>
</evidence>
<dbReference type="RefSeq" id="WP_068589511.1">
    <property type="nucleotide sequence ID" value="NZ_FTNK01000001.1"/>
</dbReference>
<keyword evidence="3" id="KW-1185">Reference proteome</keyword>
<sequence length="64" mass="6966">MRNKISGLVAGVCLLALLAGCSVEQDNSTYQIQRMDSSTTPVIQDIYSQDVSEQVYSTNEISPP</sequence>
<feature type="signal peptide" evidence="1">
    <location>
        <begin position="1"/>
        <end position="24"/>
    </location>
</feature>
<comment type="caution">
    <text evidence="2">The sequence shown here is derived from an EMBL/GenBank/DDBJ whole genome shotgun (WGS) entry which is preliminary data.</text>
</comment>
<reference evidence="2 3" key="1">
    <citation type="submission" date="2017-01" db="EMBL/GenBank/DDBJ databases">
        <authorList>
            <person name="Varghese N."/>
            <person name="Submissions S."/>
        </authorList>
    </citation>
    <scope>NUCLEOTIDE SEQUENCE [LARGE SCALE GENOMIC DNA]</scope>
    <source>
        <strain evidence="2 3">ATCC 23464</strain>
    </source>
</reference>